<dbReference type="PANTHER" id="PTHR15895">
    <property type="entry name" value="IMMEDIATE EARLY RESPONSE GENE"/>
    <property type="match status" value="1"/>
</dbReference>
<feature type="compositionally biased region" description="Pro residues" evidence="2">
    <location>
        <begin position="114"/>
        <end position="126"/>
    </location>
</feature>
<dbReference type="InterPro" id="IPR008653">
    <property type="entry name" value="IER"/>
</dbReference>
<proteinExistence type="inferred from homology"/>
<dbReference type="Pfam" id="PF05760">
    <property type="entry name" value="IER"/>
    <property type="match status" value="1"/>
</dbReference>
<reference evidence="3" key="2">
    <citation type="submission" date="2025-09" db="UniProtKB">
        <authorList>
            <consortium name="Ensembl"/>
        </authorList>
    </citation>
    <scope>IDENTIFICATION</scope>
</reference>
<reference evidence="3" key="1">
    <citation type="submission" date="2025-08" db="UniProtKB">
        <authorList>
            <consortium name="Ensembl"/>
        </authorList>
    </citation>
    <scope>IDENTIFICATION</scope>
</reference>
<evidence type="ECO:0000256" key="2">
    <source>
        <dbReference type="SAM" id="MobiDB-lite"/>
    </source>
</evidence>
<sequence length="231" mass="24804">MEEAQRLLTVSVWKLYRCRLQRGGLRLHRSLQLSLLVRAARHRYLTARAAAERPSPDPRSSRNRGDPASPDPRSIRNRGDSASPDPRSTRDRGDSASPDPRSTQDLSQDHAPSSAPPPEPRSPGAPPVARIGRKRRSSGSIGAGPVLVPSKRARLEAEEPPLAPGPPGRCSGPPAAAFPPLWTLGLSWLPVGFPPPGTPPRPMAVPCWGGIPGWSCPPPPQLCLIPILLIK</sequence>
<dbReference type="Proteomes" id="UP000694522">
    <property type="component" value="Unplaced"/>
</dbReference>
<accession>A0A8B9FHG0</accession>
<evidence type="ECO:0000313" key="4">
    <source>
        <dbReference type="Proteomes" id="UP000694522"/>
    </source>
</evidence>
<dbReference type="Ensembl" id="ENSACOT00000009816.1">
    <property type="protein sequence ID" value="ENSACOP00000009487.1"/>
    <property type="gene ID" value="ENSACOG00000006627.1"/>
</dbReference>
<evidence type="ECO:0000256" key="1">
    <source>
        <dbReference type="ARBA" id="ARBA00006186"/>
    </source>
</evidence>
<dbReference type="AlphaFoldDB" id="A0A8B9FHG0"/>
<feature type="compositionally biased region" description="Basic and acidic residues" evidence="2">
    <location>
        <begin position="50"/>
        <end position="65"/>
    </location>
</feature>
<comment type="similarity">
    <text evidence="1">Belongs to the IER family.</text>
</comment>
<organism evidence="3 4">
    <name type="scientific">Amazona collaria</name>
    <name type="common">yellow-billed parrot</name>
    <dbReference type="NCBI Taxonomy" id="241587"/>
    <lineage>
        <taxon>Eukaryota</taxon>
        <taxon>Metazoa</taxon>
        <taxon>Chordata</taxon>
        <taxon>Craniata</taxon>
        <taxon>Vertebrata</taxon>
        <taxon>Euteleostomi</taxon>
        <taxon>Archelosauria</taxon>
        <taxon>Archosauria</taxon>
        <taxon>Dinosauria</taxon>
        <taxon>Saurischia</taxon>
        <taxon>Theropoda</taxon>
        <taxon>Coelurosauria</taxon>
        <taxon>Aves</taxon>
        <taxon>Neognathae</taxon>
        <taxon>Neoaves</taxon>
        <taxon>Telluraves</taxon>
        <taxon>Australaves</taxon>
        <taxon>Psittaciformes</taxon>
        <taxon>Psittacidae</taxon>
        <taxon>Amazona</taxon>
    </lineage>
</organism>
<protein>
    <submittedName>
        <fullName evidence="3">Uncharacterized protein</fullName>
    </submittedName>
</protein>
<name>A0A8B9FHG0_9PSIT</name>
<keyword evidence="4" id="KW-1185">Reference proteome</keyword>
<feature type="region of interest" description="Disordered" evidence="2">
    <location>
        <begin position="47"/>
        <end position="173"/>
    </location>
</feature>
<evidence type="ECO:0000313" key="3">
    <source>
        <dbReference type="Ensembl" id="ENSACOP00000009487.1"/>
    </source>
</evidence>